<dbReference type="PANTHER" id="PTHR43394:SF1">
    <property type="entry name" value="ATP-BINDING CASSETTE SUB-FAMILY B MEMBER 10, MITOCHONDRIAL"/>
    <property type="match status" value="1"/>
</dbReference>
<dbReference type="SUPFAM" id="SSF52540">
    <property type="entry name" value="P-loop containing nucleoside triphosphate hydrolases"/>
    <property type="match status" value="1"/>
</dbReference>
<feature type="transmembrane region" description="Helical" evidence="10">
    <location>
        <begin position="155"/>
        <end position="175"/>
    </location>
</feature>
<dbReference type="GO" id="GO:0015421">
    <property type="term" value="F:ABC-type oligopeptide transporter activity"/>
    <property type="evidence" value="ECO:0007669"/>
    <property type="project" value="TreeGrafter"/>
</dbReference>
<dbReference type="InterPro" id="IPR003593">
    <property type="entry name" value="AAA+_ATPase"/>
</dbReference>
<dbReference type="AlphaFoldDB" id="U4KRG0"/>
<evidence type="ECO:0000256" key="8">
    <source>
        <dbReference type="ARBA" id="ARBA00022989"/>
    </source>
</evidence>
<keyword evidence="5 10" id="KW-0812">Transmembrane</keyword>
<dbReference type="OrthoDB" id="9762778at2"/>
<dbReference type="InterPro" id="IPR039421">
    <property type="entry name" value="Type_1_exporter"/>
</dbReference>
<feature type="transmembrane region" description="Helical" evidence="10">
    <location>
        <begin position="244"/>
        <end position="266"/>
    </location>
</feature>
<dbReference type="PANTHER" id="PTHR43394">
    <property type="entry name" value="ATP-DEPENDENT PERMEASE MDL1, MITOCHONDRIAL"/>
    <property type="match status" value="1"/>
</dbReference>
<name>U4KRG0_ALTPJ</name>
<dbReference type="Gene3D" id="1.20.1560.10">
    <property type="entry name" value="ABC transporter type 1, transmembrane domain"/>
    <property type="match status" value="1"/>
</dbReference>
<gene>
    <name evidence="13" type="ORF">BN85405540</name>
</gene>
<keyword evidence="7" id="KW-0067">ATP-binding</keyword>
<dbReference type="EMBL" id="FO681347">
    <property type="protein sequence ID" value="CCV64131.1"/>
    <property type="molecule type" value="Genomic_DNA"/>
</dbReference>
<dbReference type="SMART" id="SM00382">
    <property type="entry name" value="AAA"/>
    <property type="match status" value="1"/>
</dbReference>
<keyword evidence="9 10" id="KW-0472">Membrane</keyword>
<dbReference type="GO" id="GO:0005524">
    <property type="term" value="F:ATP binding"/>
    <property type="evidence" value="ECO:0007669"/>
    <property type="project" value="UniProtKB-KW"/>
</dbReference>
<sequence>MIFGKHFGKYYIKFGIYFLLGIGVLITLDWLQLEIPLKLSSIIDNFDGQIDKAFIYQTAAEIMILVSIIAVGRFLWRYLLFGTSRKIEFDLREKMFNHATKLSQDYYSQEKIGGLMTYFTNDLEAVRQVYGMGLLSLVDGLCLTSFVIYRMAVMNLVMTLLSAIPLLLVSVYMILVRKRIELKFKIRQEAFEKLSDVTQESFTGISVIKAYVKETKEALLFKNLSNDLKNKNLSYIKLMTKINVAISFTLSLVIITILTIGSFLLIQSKMTPGELTAYTTFFFTLMWPIMALSQFMSINSQGQASAKRVKAFLNKEITVCDADDIFNEELDLTGEITVKNLTFTYPDGDSPVLKNVSFKIHKGQMVGVLGRTGSGKSSLVDLFLRVHNAPKESIYFDQYDMMNLPIKGVRNLVGYVPQDNFLFSDTILNNIEFSSSNPSIDNAVKAAKLSDVYDNIMEFSEQFETVLGERGVTVSGGQKQRISIARAIAKDPQILILDDSVSAVDTKTEEAIISNLHQIRKNKTTIFIAHRISTVKNMDQIIVLDKGEISAIGTHKELLKTSALYQDMVHRQELEQMVQEGMDNEK</sequence>
<comment type="similarity">
    <text evidence="2">Belongs to the ABC transporter superfamily.</text>
</comment>
<dbReference type="InterPro" id="IPR011527">
    <property type="entry name" value="ABC1_TM_dom"/>
</dbReference>
<evidence type="ECO:0000256" key="5">
    <source>
        <dbReference type="ARBA" id="ARBA00022692"/>
    </source>
</evidence>
<accession>U4KRG0</accession>
<feature type="transmembrane region" description="Helical" evidence="10">
    <location>
        <begin position="278"/>
        <end position="298"/>
    </location>
</feature>
<dbReference type="GO" id="GO:0005886">
    <property type="term" value="C:plasma membrane"/>
    <property type="evidence" value="ECO:0007669"/>
    <property type="project" value="UniProtKB-SubCell"/>
</dbReference>
<protein>
    <submittedName>
        <fullName evidence="13">ABC-type transport system, permease and ATPase components</fullName>
    </submittedName>
</protein>
<feature type="domain" description="ABC transmembrane type-1" evidence="12">
    <location>
        <begin position="19"/>
        <end position="297"/>
    </location>
</feature>
<dbReference type="InterPro" id="IPR017871">
    <property type="entry name" value="ABC_transporter-like_CS"/>
</dbReference>
<dbReference type="PROSITE" id="PS00211">
    <property type="entry name" value="ABC_TRANSPORTER_1"/>
    <property type="match status" value="1"/>
</dbReference>
<evidence type="ECO:0000256" key="3">
    <source>
        <dbReference type="ARBA" id="ARBA00022448"/>
    </source>
</evidence>
<dbReference type="HOGENOM" id="CLU_000604_84_3_14"/>
<feature type="domain" description="ABC transporter" evidence="11">
    <location>
        <begin position="336"/>
        <end position="571"/>
    </location>
</feature>
<dbReference type="Gene3D" id="3.40.50.300">
    <property type="entry name" value="P-loop containing nucleotide triphosphate hydrolases"/>
    <property type="match status" value="1"/>
</dbReference>
<dbReference type="Proteomes" id="UP000032740">
    <property type="component" value="Chromosome"/>
</dbReference>
<keyword evidence="8 10" id="KW-1133">Transmembrane helix</keyword>
<comment type="subcellular location">
    <subcellularLocation>
        <location evidence="1">Cell membrane</location>
        <topology evidence="1">Multi-pass membrane protein</topology>
    </subcellularLocation>
</comment>
<evidence type="ECO:0000259" key="12">
    <source>
        <dbReference type="PROSITE" id="PS50929"/>
    </source>
</evidence>
<dbReference type="CDD" id="cd18541">
    <property type="entry name" value="ABC_6TM_TmrB_like"/>
    <property type="match status" value="1"/>
</dbReference>
<dbReference type="STRING" id="1318466.BN85405540"/>
<evidence type="ECO:0000256" key="9">
    <source>
        <dbReference type="ARBA" id="ARBA00023136"/>
    </source>
</evidence>
<evidence type="ECO:0000256" key="10">
    <source>
        <dbReference type="SAM" id="Phobius"/>
    </source>
</evidence>
<dbReference type="RefSeq" id="WP_026657704.1">
    <property type="nucleotide sequence ID" value="NC_022538.1"/>
</dbReference>
<dbReference type="InterPro" id="IPR036640">
    <property type="entry name" value="ABC1_TM_sf"/>
</dbReference>
<evidence type="ECO:0000256" key="7">
    <source>
        <dbReference type="ARBA" id="ARBA00022840"/>
    </source>
</evidence>
<dbReference type="KEGG" id="apal:BN85405540"/>
<proteinExistence type="inferred from homology"/>
<feature type="transmembrane region" description="Helical" evidence="10">
    <location>
        <begin position="53"/>
        <end position="76"/>
    </location>
</feature>
<evidence type="ECO:0000256" key="6">
    <source>
        <dbReference type="ARBA" id="ARBA00022741"/>
    </source>
</evidence>
<dbReference type="Pfam" id="PF00005">
    <property type="entry name" value="ABC_tran"/>
    <property type="match status" value="1"/>
</dbReference>
<dbReference type="PROSITE" id="PS50893">
    <property type="entry name" value="ABC_TRANSPORTER_2"/>
    <property type="match status" value="1"/>
</dbReference>
<keyword evidence="3" id="KW-0813">Transport</keyword>
<evidence type="ECO:0000313" key="13">
    <source>
        <dbReference type="EMBL" id="CCV64131.1"/>
    </source>
</evidence>
<keyword evidence="14" id="KW-1185">Reference proteome</keyword>
<feature type="transmembrane region" description="Helical" evidence="10">
    <location>
        <begin position="12"/>
        <end position="33"/>
    </location>
</feature>
<keyword evidence="6" id="KW-0547">Nucleotide-binding</keyword>
<dbReference type="Pfam" id="PF00664">
    <property type="entry name" value="ABC_membrane"/>
    <property type="match status" value="1"/>
</dbReference>
<dbReference type="FunFam" id="3.40.50.300:FF:000221">
    <property type="entry name" value="Multidrug ABC transporter ATP-binding protein"/>
    <property type="match status" value="1"/>
</dbReference>
<dbReference type="SUPFAM" id="SSF90123">
    <property type="entry name" value="ABC transporter transmembrane region"/>
    <property type="match status" value="1"/>
</dbReference>
<dbReference type="InterPro" id="IPR027417">
    <property type="entry name" value="P-loop_NTPase"/>
</dbReference>
<reference evidence="13 14" key="1">
    <citation type="journal article" date="2013" name="J. Mol. Microbiol. Biotechnol.">
        <title>Analysis of the Complete Genomes of Acholeplasma brassicae , A. palmae and A. laidlawii and Their Comparison to the Obligate Parasites from ' Candidatus Phytoplasma'.</title>
        <authorList>
            <person name="Kube M."/>
            <person name="Siewert C."/>
            <person name="Migdoll A.M."/>
            <person name="Duduk B."/>
            <person name="Holz S."/>
            <person name="Rabus R."/>
            <person name="Seemuller E."/>
            <person name="Mitrovic J."/>
            <person name="Muller I."/>
            <person name="Buttner C."/>
            <person name="Reinhardt R."/>
        </authorList>
    </citation>
    <scope>NUCLEOTIDE SEQUENCE [LARGE SCALE GENOMIC DNA]</scope>
    <source>
        <strain evidence="13 14">J233</strain>
    </source>
</reference>
<dbReference type="PROSITE" id="PS50929">
    <property type="entry name" value="ABC_TM1F"/>
    <property type="match status" value="1"/>
</dbReference>
<feature type="transmembrane region" description="Helical" evidence="10">
    <location>
        <begin position="129"/>
        <end position="149"/>
    </location>
</feature>
<evidence type="ECO:0000256" key="2">
    <source>
        <dbReference type="ARBA" id="ARBA00005417"/>
    </source>
</evidence>
<dbReference type="GO" id="GO:0016887">
    <property type="term" value="F:ATP hydrolysis activity"/>
    <property type="evidence" value="ECO:0007669"/>
    <property type="project" value="InterPro"/>
</dbReference>
<evidence type="ECO:0000256" key="4">
    <source>
        <dbReference type="ARBA" id="ARBA00022475"/>
    </source>
</evidence>
<evidence type="ECO:0000256" key="1">
    <source>
        <dbReference type="ARBA" id="ARBA00004651"/>
    </source>
</evidence>
<dbReference type="InterPro" id="IPR003439">
    <property type="entry name" value="ABC_transporter-like_ATP-bd"/>
</dbReference>
<organism evidence="13 14">
    <name type="scientific">Alteracholeplasma palmae (strain ATCC 49389 / J233)</name>
    <name type="common">Acholeplasma palmae</name>
    <dbReference type="NCBI Taxonomy" id="1318466"/>
    <lineage>
        <taxon>Bacteria</taxon>
        <taxon>Bacillati</taxon>
        <taxon>Mycoplasmatota</taxon>
        <taxon>Mollicutes</taxon>
        <taxon>Acholeplasmatales</taxon>
        <taxon>Acholeplasmataceae</taxon>
        <taxon>Acholeplasma</taxon>
    </lineage>
</organism>
<evidence type="ECO:0000313" key="14">
    <source>
        <dbReference type="Proteomes" id="UP000032740"/>
    </source>
</evidence>
<keyword evidence="4" id="KW-1003">Cell membrane</keyword>
<evidence type="ECO:0000259" key="11">
    <source>
        <dbReference type="PROSITE" id="PS50893"/>
    </source>
</evidence>